<dbReference type="PROSITE" id="PS50837">
    <property type="entry name" value="NACHT"/>
    <property type="match status" value="1"/>
</dbReference>
<feature type="transmembrane region" description="Helical" evidence="2">
    <location>
        <begin position="569"/>
        <end position="590"/>
    </location>
</feature>
<dbReference type="Proteomes" id="UP001595701">
    <property type="component" value="Unassembled WGS sequence"/>
</dbReference>
<dbReference type="SUPFAM" id="SSF52540">
    <property type="entry name" value="P-loop containing nucleoside triphosphate hydrolases"/>
    <property type="match status" value="1"/>
</dbReference>
<feature type="transmembrane region" description="Helical" evidence="2">
    <location>
        <begin position="750"/>
        <end position="770"/>
    </location>
</feature>
<name>A0ABV7SA97_9ACTN</name>
<evidence type="ECO:0000313" key="4">
    <source>
        <dbReference type="EMBL" id="MFC3572350.1"/>
    </source>
</evidence>
<feature type="transmembrane region" description="Helical" evidence="2">
    <location>
        <begin position="408"/>
        <end position="431"/>
    </location>
</feature>
<accession>A0ABV7SA97</accession>
<feature type="region of interest" description="Disordered" evidence="1">
    <location>
        <begin position="673"/>
        <end position="709"/>
    </location>
</feature>
<dbReference type="InterPro" id="IPR007111">
    <property type="entry name" value="NACHT_NTPase"/>
</dbReference>
<protein>
    <submittedName>
        <fullName evidence="4">NACHT domain-containing protein</fullName>
    </submittedName>
</protein>
<keyword evidence="2" id="KW-1133">Transmembrane helix</keyword>
<comment type="caution">
    <text evidence="4">The sequence shown here is derived from an EMBL/GenBank/DDBJ whole genome shotgun (WGS) entry which is preliminary data.</text>
</comment>
<keyword evidence="2" id="KW-0812">Transmembrane</keyword>
<feature type="compositionally biased region" description="Low complexity" evidence="1">
    <location>
        <begin position="686"/>
        <end position="697"/>
    </location>
</feature>
<dbReference type="EMBL" id="JBHRWR010000002">
    <property type="protein sequence ID" value="MFC3572350.1"/>
    <property type="molecule type" value="Genomic_DNA"/>
</dbReference>
<evidence type="ECO:0000313" key="5">
    <source>
        <dbReference type="Proteomes" id="UP001595701"/>
    </source>
</evidence>
<proteinExistence type="predicted"/>
<feature type="domain" description="NACHT" evidence="3">
    <location>
        <begin position="117"/>
        <end position="219"/>
    </location>
</feature>
<sequence length="897" mass="98905">MDTQRGEWGGWQSPSEVRNIVQHSTVEYLVQVGYVHGNLVVNLPPTRDPADIAAEELARAVRARWSAEAAAWDLGDTQAPLSVRWLARWTSSADTGAAVRSDRLGDVVDTLCGLDPRRMLVLGGPGSGKSTLLAMTVLRLAERHLGDVTRGVLGDRATPVPVLLSLESWEAETMAFRDWLVGRIEEDHPGLPRVAGEHPARRLVRDGRVLAVLDGLDELPDHRRAAVVRELDAAPRESGFVMASRTEEYRALGLHMAGVSDIEALPVGPRDAARYLLRTAPDALHERWGQVVDELAEHPDGPLARALTTPLMIWLARRAYSGPYADPARLTDRAWLPTREAVEKHLLDEVIPAAFAPRAHDTERLHAPGRWNAVRARGWLAFLARELDRRRTAEFSWWRLNRAWAARLLTVPTLAALCIVLAESVLSVTTWAQDTYGDSVLPASIFEHTDMLAGFAFGMSLQMATMFWFGDRIWEPRRRANPFKAGAALRSASRAASVRRGLTAFAVLLVPSALLALLAQSYSHPGAFAAQALLSFAAPALVMAVIAAPSDTVDAATPDELLRDERRTTLLTLGVVAPMIGLGAGAHALLTGKGPVDVTAASVKALTGAVMVLVVLSEWSLWVVSKAWLALLGRVPWSLMEFLRDAYGQGLLMRYGGTYRFRHLRLQEHLAGRERHATPSPAVPAPRQQPLVVTQPQPRRRPPAAEPLPRFSEMLDNPPAMHELRGYTALSTDQAYVFSGRDRRLPLGHWPWGGLFMVVAMLRLAATGNWDEPAGWVSVAFWPVFALLINIVAYLLPKTTRELRVDAHGIEARMGRHRVAYAWQDVLAAGVRQVYVRGRNQRCFGPHVRLKPGAPTPKPVFRGRDGWYLVLPLHVRPTMPPDVVDAFARFSGGRWQG</sequence>
<gene>
    <name evidence="4" type="ORF">ACFOZ0_03415</name>
</gene>
<dbReference type="RefSeq" id="WP_310772320.1">
    <property type="nucleotide sequence ID" value="NZ_JBHRWR010000002.1"/>
</dbReference>
<reference evidence="5" key="1">
    <citation type="journal article" date="2019" name="Int. J. Syst. Evol. Microbiol.">
        <title>The Global Catalogue of Microorganisms (GCM) 10K type strain sequencing project: providing services to taxonomists for standard genome sequencing and annotation.</title>
        <authorList>
            <consortium name="The Broad Institute Genomics Platform"/>
            <consortium name="The Broad Institute Genome Sequencing Center for Infectious Disease"/>
            <person name="Wu L."/>
            <person name="Ma J."/>
        </authorList>
    </citation>
    <scope>NUCLEOTIDE SEQUENCE [LARGE SCALE GENOMIC DNA]</scope>
    <source>
        <strain evidence="5">CGMCC 4.7035</strain>
    </source>
</reference>
<feature type="transmembrane region" description="Helical" evidence="2">
    <location>
        <begin position="602"/>
        <end position="624"/>
    </location>
</feature>
<evidence type="ECO:0000256" key="2">
    <source>
        <dbReference type="SAM" id="Phobius"/>
    </source>
</evidence>
<evidence type="ECO:0000259" key="3">
    <source>
        <dbReference type="PROSITE" id="PS50837"/>
    </source>
</evidence>
<feature type="transmembrane region" description="Helical" evidence="2">
    <location>
        <begin position="528"/>
        <end position="548"/>
    </location>
</feature>
<keyword evidence="5" id="KW-1185">Reference proteome</keyword>
<organism evidence="4 5">
    <name type="scientific">Streptomyces yaanensis</name>
    <dbReference type="NCBI Taxonomy" id="1142239"/>
    <lineage>
        <taxon>Bacteria</taxon>
        <taxon>Bacillati</taxon>
        <taxon>Actinomycetota</taxon>
        <taxon>Actinomycetes</taxon>
        <taxon>Kitasatosporales</taxon>
        <taxon>Streptomycetaceae</taxon>
        <taxon>Streptomyces</taxon>
    </lineage>
</organism>
<feature type="transmembrane region" description="Helical" evidence="2">
    <location>
        <begin position="451"/>
        <end position="469"/>
    </location>
</feature>
<dbReference type="Gene3D" id="3.40.50.300">
    <property type="entry name" value="P-loop containing nucleotide triphosphate hydrolases"/>
    <property type="match status" value="1"/>
</dbReference>
<dbReference type="InterPro" id="IPR027417">
    <property type="entry name" value="P-loop_NTPase"/>
</dbReference>
<keyword evidence="2" id="KW-0472">Membrane</keyword>
<feature type="transmembrane region" description="Helical" evidence="2">
    <location>
        <begin position="776"/>
        <end position="796"/>
    </location>
</feature>
<feature type="transmembrane region" description="Helical" evidence="2">
    <location>
        <begin position="502"/>
        <end position="522"/>
    </location>
</feature>
<evidence type="ECO:0000256" key="1">
    <source>
        <dbReference type="SAM" id="MobiDB-lite"/>
    </source>
</evidence>